<evidence type="ECO:0000313" key="3">
    <source>
        <dbReference type="EMBL" id="PQJ32794.1"/>
    </source>
</evidence>
<sequence>MTLLFSLYHQSIARFIVALLFICTSFQLVKAQVKPLDSVMSLLNRNEIPELREIVAMHDVEALEKSDQALYFLATGGIKYAVDDFENAYKDLQKAKNNSSNKRVTFMANDYMMELSNSTTELHVAPESLMRENLSIATQLNDPTLLIKSKFYFMFKEIQLGNYSQAQDICYEMKKISLDNDLKQELIDTEFNLGTLHYYQSRNDSALFYYEKNLADVVAKKDTFDIAVRLNNLAMLQTAIGEHQAAVDNLIKAAELIKDKNDKELSVGLLRNIADAQTAAGNYVEAIDYYNQFISEEDSLQRSNIAQNLKELQTKYETAEKDLENAELTAKNLNSENKIYLLLFILACITGIGAYLFNRMQQKQKLLAAQAETQKQREEKLLRDQELAGIDAMITGQEKERKKSLKIYMMI</sequence>
<keyword evidence="1" id="KW-0175">Coiled coil</keyword>
<dbReference type="InterPro" id="IPR011990">
    <property type="entry name" value="TPR-like_helical_dom_sf"/>
</dbReference>
<protein>
    <recommendedName>
        <fullName evidence="5">MalT-like TPR region domain-containing protein</fullName>
    </recommendedName>
</protein>
<dbReference type="AlphaFoldDB" id="A0A2S7UEE4"/>
<evidence type="ECO:0000313" key="4">
    <source>
        <dbReference type="Proteomes" id="UP000239747"/>
    </source>
</evidence>
<dbReference type="SMART" id="SM00028">
    <property type="entry name" value="TPR"/>
    <property type="match status" value="3"/>
</dbReference>
<comment type="caution">
    <text evidence="3">The sequence shown here is derived from an EMBL/GenBank/DDBJ whole genome shotgun (WGS) entry which is preliminary data.</text>
</comment>
<organism evidence="3 4">
    <name type="scientific">Nonlabens arenilitoris</name>
    <dbReference type="NCBI Taxonomy" id="1217969"/>
    <lineage>
        <taxon>Bacteria</taxon>
        <taxon>Pseudomonadati</taxon>
        <taxon>Bacteroidota</taxon>
        <taxon>Flavobacteriia</taxon>
        <taxon>Flavobacteriales</taxon>
        <taxon>Flavobacteriaceae</taxon>
        <taxon>Nonlabens</taxon>
    </lineage>
</organism>
<keyword evidence="2" id="KW-0812">Transmembrane</keyword>
<keyword evidence="4" id="KW-1185">Reference proteome</keyword>
<dbReference type="InterPro" id="IPR032072">
    <property type="entry name" value="DUF4807"/>
</dbReference>
<feature type="coiled-coil region" evidence="1">
    <location>
        <begin position="302"/>
        <end position="388"/>
    </location>
</feature>
<dbReference type="Proteomes" id="UP000239747">
    <property type="component" value="Unassembled WGS sequence"/>
</dbReference>
<feature type="transmembrane region" description="Helical" evidence="2">
    <location>
        <begin position="339"/>
        <end position="357"/>
    </location>
</feature>
<dbReference type="OrthoDB" id="9760839at2"/>
<evidence type="ECO:0000256" key="2">
    <source>
        <dbReference type="SAM" id="Phobius"/>
    </source>
</evidence>
<keyword evidence="2" id="KW-0472">Membrane</keyword>
<name>A0A2S7UEE4_9FLAO</name>
<proteinExistence type="predicted"/>
<dbReference type="Pfam" id="PF16065">
    <property type="entry name" value="DUF4807"/>
    <property type="match status" value="1"/>
</dbReference>
<evidence type="ECO:0008006" key="5">
    <source>
        <dbReference type="Google" id="ProtNLM"/>
    </source>
</evidence>
<dbReference type="InterPro" id="IPR019734">
    <property type="entry name" value="TPR_rpt"/>
</dbReference>
<evidence type="ECO:0000256" key="1">
    <source>
        <dbReference type="SAM" id="Coils"/>
    </source>
</evidence>
<keyword evidence="2" id="KW-1133">Transmembrane helix</keyword>
<dbReference type="Gene3D" id="1.25.40.10">
    <property type="entry name" value="Tetratricopeptide repeat domain"/>
    <property type="match status" value="1"/>
</dbReference>
<dbReference type="RefSeq" id="WP_105071857.1">
    <property type="nucleotide sequence ID" value="NZ_MTPW01000001.1"/>
</dbReference>
<reference evidence="3 4" key="1">
    <citation type="submission" date="2017-01" db="EMBL/GenBank/DDBJ databases">
        <title>Trade-off between light-utilization and light-protection in marine flavobacteria.</title>
        <authorList>
            <person name="Kumagai Y."/>
            <person name="Yoshizawa S."/>
            <person name="Kogure K."/>
            <person name="Iwasaki W."/>
        </authorList>
    </citation>
    <scope>NUCLEOTIDE SEQUENCE [LARGE SCALE GENOMIC DNA]</scope>
    <source>
        <strain evidence="3 4">KCTC 32109</strain>
    </source>
</reference>
<accession>A0A2S7UEE4</accession>
<dbReference type="SUPFAM" id="SSF48452">
    <property type="entry name" value="TPR-like"/>
    <property type="match status" value="1"/>
</dbReference>
<dbReference type="EMBL" id="MTPW01000001">
    <property type="protein sequence ID" value="PQJ32794.1"/>
    <property type="molecule type" value="Genomic_DNA"/>
</dbReference>
<gene>
    <name evidence="3" type="ORF">BST92_13080</name>
</gene>